<accession>A0A090Z8Z1</accession>
<dbReference type="InterPro" id="IPR020023">
    <property type="entry name" value="PseG"/>
</dbReference>
<keyword evidence="1" id="KW-0472">Membrane</keyword>
<dbReference type="STRING" id="44252.DJ90_3840"/>
<sequence length="362" mass="41247">MEDIVLIRADASEEIGTGHVMRCLALADELKRHGHQSLFICRALKGHMVEYIKTRGFNVYVMETEDPLSLENMEFDVQFTADIALNLGVKPKWMIVDHYGIDEQWEARIRPYIEKLLVIDDLANRRHHADVLLDQNLARDPGGRYRDLVPDKCKLLLGPSYLLLRSSFYTERRKLRERTGQIHRLLMFFGGSDPTNETTKAIDALKELSMYDLTVDVVIGHSHRFKEEIKRKCETIDRLTLHIQIEYMAELIAAADFALGAGGVAMWERCYLGLPSSVTVVADNQLEAARLANQMGVIWNSGWYGQMNSLKYADILKRAIGAPEEMRAMSNRSLELMNSHAETSGSQVIKELSFAAHFNDFQ</sequence>
<protein>
    <submittedName>
        <fullName evidence="4">Glycosyl transferase 1 family protein</fullName>
    </submittedName>
</protein>
<dbReference type="Proteomes" id="UP000029278">
    <property type="component" value="Unassembled WGS sequence"/>
</dbReference>
<dbReference type="Gene3D" id="3.40.50.11190">
    <property type="match status" value="1"/>
</dbReference>
<evidence type="ECO:0000313" key="5">
    <source>
        <dbReference type="Proteomes" id="UP000029278"/>
    </source>
</evidence>
<dbReference type="HOGENOM" id="CLU_023406_0_0_9"/>
<evidence type="ECO:0000313" key="4">
    <source>
        <dbReference type="EMBL" id="KFN07744.1"/>
    </source>
</evidence>
<keyword evidence="5" id="KW-1185">Reference proteome</keyword>
<feature type="active site" description="Proton acceptor" evidence="2">
    <location>
        <position position="19"/>
    </location>
</feature>
<dbReference type="SUPFAM" id="SSF53756">
    <property type="entry name" value="UDP-Glycosyltransferase/glycogen phosphorylase"/>
    <property type="match status" value="1"/>
</dbReference>
<dbReference type="GO" id="GO:0016757">
    <property type="term" value="F:glycosyltransferase activity"/>
    <property type="evidence" value="ECO:0007669"/>
    <property type="project" value="TreeGrafter"/>
</dbReference>
<dbReference type="AlphaFoldDB" id="A0A090Z8Z1"/>
<dbReference type="EMBL" id="JMQA01000031">
    <property type="protein sequence ID" value="KFN07744.1"/>
    <property type="molecule type" value="Genomic_DNA"/>
</dbReference>
<dbReference type="Gene3D" id="3.40.50.2000">
    <property type="entry name" value="Glycogen Phosphorylase B"/>
    <property type="match status" value="1"/>
</dbReference>
<proteinExistence type="predicted"/>
<comment type="caution">
    <text evidence="4">The sequence shown here is derived from an EMBL/GenBank/DDBJ whole genome shotgun (WGS) entry which is preliminary data.</text>
</comment>
<dbReference type="OrthoDB" id="9805604at2"/>
<dbReference type="GeneID" id="77011141"/>
<evidence type="ECO:0000256" key="1">
    <source>
        <dbReference type="ARBA" id="ARBA00023136"/>
    </source>
</evidence>
<evidence type="ECO:0000256" key="3">
    <source>
        <dbReference type="PIRSR" id="PIRSR620023-2"/>
    </source>
</evidence>
<dbReference type="PANTHER" id="PTHR21015">
    <property type="entry name" value="UDP-N-ACETYLGLUCOSAMINE--N-ACETYLMURAMYL-(PENTAPEPTIDE) PYROPHOSPHORYL-UNDECAPRENOL N-ACETYLGLUCOSAMINE TRANSFERASE 1"/>
    <property type="match status" value="1"/>
</dbReference>
<feature type="binding site" evidence="3">
    <location>
        <position position="268"/>
    </location>
    <ligand>
        <name>substrate</name>
    </ligand>
</feature>
<dbReference type="NCBIfam" id="TIGR03590">
    <property type="entry name" value="PseG"/>
    <property type="match status" value="1"/>
</dbReference>
<evidence type="ECO:0000256" key="2">
    <source>
        <dbReference type="PIRSR" id="PIRSR620023-1"/>
    </source>
</evidence>
<gene>
    <name evidence="4" type="ORF">DJ90_3840</name>
</gene>
<dbReference type="PANTHER" id="PTHR21015:SF22">
    <property type="entry name" value="GLYCOSYLTRANSFERASE"/>
    <property type="match status" value="1"/>
</dbReference>
<reference evidence="4 5" key="1">
    <citation type="submission" date="2014-04" db="EMBL/GenBank/DDBJ databases">
        <authorList>
            <person name="Bishop-Lilly K.A."/>
            <person name="Broomall S.M."/>
            <person name="Chain P.S."/>
            <person name="Chertkov O."/>
            <person name="Coyne S.R."/>
            <person name="Daligault H.E."/>
            <person name="Davenport K.W."/>
            <person name="Erkkila T."/>
            <person name="Frey K.G."/>
            <person name="Gibbons H.S."/>
            <person name="Gu W."/>
            <person name="Jaissle J."/>
            <person name="Johnson S.L."/>
            <person name="Koroleva G.I."/>
            <person name="Ladner J.T."/>
            <person name="Lo C.-C."/>
            <person name="Minogue T.D."/>
            <person name="Munk C."/>
            <person name="Palacios G.F."/>
            <person name="Redden C.L."/>
            <person name="Rosenzweig C.N."/>
            <person name="Scholz M.B."/>
            <person name="Teshima H."/>
            <person name="Xu Y."/>
        </authorList>
    </citation>
    <scope>NUCLEOTIDE SEQUENCE [LARGE SCALE GENOMIC DNA]</scope>
    <source>
        <strain evidence="4 5">8244</strain>
    </source>
</reference>
<dbReference type="RefSeq" id="WP_036619339.1">
    <property type="nucleotide sequence ID" value="NZ_JAKOBR010000090.1"/>
</dbReference>
<feature type="binding site" evidence="3">
    <location>
        <position position="165"/>
    </location>
    <ligand>
        <name>substrate</name>
    </ligand>
</feature>
<name>A0A090Z8Z1_PAEMA</name>
<dbReference type="PATRIC" id="fig|44252.3.peg.3661"/>
<organism evidence="4 5">
    <name type="scientific">Paenibacillus macerans</name>
    <name type="common">Bacillus macerans</name>
    <dbReference type="NCBI Taxonomy" id="44252"/>
    <lineage>
        <taxon>Bacteria</taxon>
        <taxon>Bacillati</taxon>
        <taxon>Bacillota</taxon>
        <taxon>Bacilli</taxon>
        <taxon>Bacillales</taxon>
        <taxon>Paenibacillaceae</taxon>
        <taxon>Paenibacillus</taxon>
    </lineage>
</organism>
<keyword evidence="4" id="KW-0808">Transferase</keyword>